<organism evidence="1 2">
    <name type="scientific">Petrolisthes cinctipes</name>
    <name type="common">Flat porcelain crab</name>
    <dbReference type="NCBI Taxonomy" id="88211"/>
    <lineage>
        <taxon>Eukaryota</taxon>
        <taxon>Metazoa</taxon>
        <taxon>Ecdysozoa</taxon>
        <taxon>Arthropoda</taxon>
        <taxon>Crustacea</taxon>
        <taxon>Multicrustacea</taxon>
        <taxon>Malacostraca</taxon>
        <taxon>Eumalacostraca</taxon>
        <taxon>Eucarida</taxon>
        <taxon>Decapoda</taxon>
        <taxon>Pleocyemata</taxon>
        <taxon>Anomura</taxon>
        <taxon>Galatheoidea</taxon>
        <taxon>Porcellanidae</taxon>
        <taxon>Petrolisthes</taxon>
    </lineage>
</organism>
<protein>
    <submittedName>
        <fullName evidence="1">Uncharacterized protein</fullName>
    </submittedName>
</protein>
<dbReference type="AlphaFoldDB" id="A0AAE1F9E6"/>
<dbReference type="PANTHER" id="PTHR46704">
    <property type="entry name" value="CXC DOMAIN-CONTAINING PROTEIN-RELATED"/>
    <property type="match status" value="1"/>
</dbReference>
<keyword evidence="2" id="KW-1185">Reference proteome</keyword>
<sequence length="307" mass="34909">MGREKETSEELESAFKYELCSYPPALFDSSIHLREANKPVFAAAICNLLGHDVPGNVPNDGIQYVLDSGALLQRIPWSHGSTYRDICHQYTDYVTKKYGDAIVVFDGYESTNTKDIAHLRRSKGNAGITVTFTADMTLTMKKEPFLPNRKNKQRFLFMLSEDLQKKKCETHHALGDADLLIGKKVVQSANVTNTVLVGDDTDLLVLLCYHASLEAHDLFFCHEPKKKNMKKPRIWNIKATKKMLDAGEKALVIMYNRKSTDTLDTLRYQRYWEKMASSSSHVQPQTLPPTSEAAKYHSLRVYLQVQE</sequence>
<evidence type="ECO:0000313" key="1">
    <source>
        <dbReference type="EMBL" id="KAK3869285.1"/>
    </source>
</evidence>
<dbReference type="Proteomes" id="UP001286313">
    <property type="component" value="Unassembled WGS sequence"/>
</dbReference>
<reference evidence="1" key="1">
    <citation type="submission" date="2023-10" db="EMBL/GenBank/DDBJ databases">
        <title>Genome assemblies of two species of porcelain crab, Petrolisthes cinctipes and Petrolisthes manimaculis (Anomura: Porcellanidae).</title>
        <authorList>
            <person name="Angst P."/>
        </authorList>
    </citation>
    <scope>NUCLEOTIDE SEQUENCE</scope>
    <source>
        <strain evidence="1">PB745_01</strain>
        <tissue evidence="1">Gill</tissue>
    </source>
</reference>
<accession>A0AAE1F9E6</accession>
<dbReference type="EMBL" id="JAWQEG010002856">
    <property type="protein sequence ID" value="KAK3869285.1"/>
    <property type="molecule type" value="Genomic_DNA"/>
</dbReference>
<comment type="caution">
    <text evidence="1">The sequence shown here is derived from an EMBL/GenBank/DDBJ whole genome shotgun (WGS) entry which is preliminary data.</text>
</comment>
<name>A0AAE1F9E6_PETCI</name>
<evidence type="ECO:0000313" key="2">
    <source>
        <dbReference type="Proteomes" id="UP001286313"/>
    </source>
</evidence>
<gene>
    <name evidence="1" type="ORF">Pcinc_025394</name>
</gene>
<proteinExistence type="predicted"/>
<dbReference type="PANTHER" id="PTHR46704:SF1">
    <property type="entry name" value="TELOMERE LENGTH REGULATION PROTEIN TEL2 HOMOLOG"/>
    <property type="match status" value="1"/>
</dbReference>